<reference evidence="1" key="1">
    <citation type="submission" date="2022-04" db="EMBL/GenBank/DDBJ databases">
        <title>Carnegiea gigantea Genome sequencing and assembly v2.</title>
        <authorList>
            <person name="Copetti D."/>
            <person name="Sanderson M.J."/>
            <person name="Burquez A."/>
            <person name="Wojciechowski M.F."/>
        </authorList>
    </citation>
    <scope>NUCLEOTIDE SEQUENCE</scope>
    <source>
        <strain evidence="1">SGP5-SGP5p</strain>
        <tissue evidence="1">Aerial part</tissue>
    </source>
</reference>
<evidence type="ECO:0000313" key="1">
    <source>
        <dbReference type="EMBL" id="KAJ8451996.1"/>
    </source>
</evidence>
<comment type="caution">
    <text evidence="1">The sequence shown here is derived from an EMBL/GenBank/DDBJ whole genome shotgun (WGS) entry which is preliminary data.</text>
</comment>
<dbReference type="InterPro" id="IPR036691">
    <property type="entry name" value="Endo/exonu/phosph_ase_sf"/>
</dbReference>
<dbReference type="PANTHER" id="PTHR33710">
    <property type="entry name" value="BNAC02G09200D PROTEIN"/>
    <property type="match status" value="1"/>
</dbReference>
<name>A0A9Q1QSH8_9CARY</name>
<organism evidence="1 2">
    <name type="scientific">Carnegiea gigantea</name>
    <dbReference type="NCBI Taxonomy" id="171969"/>
    <lineage>
        <taxon>Eukaryota</taxon>
        <taxon>Viridiplantae</taxon>
        <taxon>Streptophyta</taxon>
        <taxon>Embryophyta</taxon>
        <taxon>Tracheophyta</taxon>
        <taxon>Spermatophyta</taxon>
        <taxon>Magnoliopsida</taxon>
        <taxon>eudicotyledons</taxon>
        <taxon>Gunneridae</taxon>
        <taxon>Pentapetalae</taxon>
        <taxon>Caryophyllales</taxon>
        <taxon>Cactineae</taxon>
        <taxon>Cactaceae</taxon>
        <taxon>Cactoideae</taxon>
        <taxon>Echinocereeae</taxon>
        <taxon>Carnegiea</taxon>
    </lineage>
</organism>
<gene>
    <name evidence="1" type="ORF">Cgig2_016577</name>
</gene>
<protein>
    <recommendedName>
        <fullName evidence="3">Reverse transcriptase</fullName>
    </recommendedName>
</protein>
<dbReference type="PANTHER" id="PTHR33710:SF71">
    <property type="entry name" value="ENDONUCLEASE_EXONUCLEASE_PHOSPHATASE DOMAIN-CONTAINING PROTEIN"/>
    <property type="match status" value="1"/>
</dbReference>
<keyword evidence="2" id="KW-1185">Reference proteome</keyword>
<sequence length="329" mass="38803">MEVNLYDDRGVYVSIKIEIDVTKPLRPGVPLKTKTEQWLDIKYERLQHRCFTLQDMCSSRKTRRLLWPLDTSINKANEPQRMPLSLLMFGDFNKILFEVETDDGRRRSERGMDEFRKVMDFCALKDLGAHSNFFTWQRGTKEGSIIRERLDHFLGDKDWCSIFPNSRVFYFPRYHSDHYAIVLDSEKALWQDVKERPFKFESFWLSKKECRDLVREAWEGMCGEGILSTLAKYAEKLQANKAVDTDQNLAYFNHKTSSRRQCHHIRRRENEEDGWKSTPKDIERIITSYRSLFNSSNRSNSAEVLSVIETRVDARVNTELGRASSDDEI</sequence>
<accession>A0A9Q1QSH8</accession>
<evidence type="ECO:0008006" key="3">
    <source>
        <dbReference type="Google" id="ProtNLM"/>
    </source>
</evidence>
<dbReference type="Gene3D" id="3.60.10.10">
    <property type="entry name" value="Endonuclease/exonuclease/phosphatase"/>
    <property type="match status" value="1"/>
</dbReference>
<dbReference type="Proteomes" id="UP001153076">
    <property type="component" value="Unassembled WGS sequence"/>
</dbReference>
<dbReference type="SUPFAM" id="SSF56219">
    <property type="entry name" value="DNase I-like"/>
    <property type="match status" value="1"/>
</dbReference>
<evidence type="ECO:0000313" key="2">
    <source>
        <dbReference type="Proteomes" id="UP001153076"/>
    </source>
</evidence>
<proteinExistence type="predicted"/>
<dbReference type="EMBL" id="JAKOGI010000006">
    <property type="protein sequence ID" value="KAJ8451996.1"/>
    <property type="molecule type" value="Genomic_DNA"/>
</dbReference>
<dbReference type="AlphaFoldDB" id="A0A9Q1QSH8"/>
<dbReference type="OrthoDB" id="1435426at2759"/>